<dbReference type="PANTHER" id="PTHR33116">
    <property type="entry name" value="REVERSE TRANSCRIPTASE ZINC-BINDING DOMAIN-CONTAINING PROTEIN-RELATED-RELATED"/>
    <property type="match status" value="1"/>
</dbReference>
<dbReference type="Gene3D" id="3.60.10.10">
    <property type="entry name" value="Endonuclease/exonuclease/phosphatase"/>
    <property type="match status" value="1"/>
</dbReference>
<dbReference type="GO" id="GO:0003723">
    <property type="term" value="F:RNA binding"/>
    <property type="evidence" value="ECO:0007669"/>
    <property type="project" value="UniProtKB-UniRule"/>
</dbReference>
<dbReference type="SUPFAM" id="SSF56672">
    <property type="entry name" value="DNA/RNA polymerases"/>
    <property type="match status" value="1"/>
</dbReference>
<dbReference type="SMART" id="SM00360">
    <property type="entry name" value="RRM"/>
    <property type="match status" value="1"/>
</dbReference>
<dbReference type="Proteomes" id="UP000436088">
    <property type="component" value="Unassembled WGS sequence"/>
</dbReference>
<evidence type="ECO:0000313" key="4">
    <source>
        <dbReference type="EMBL" id="KAE8664069.1"/>
    </source>
</evidence>
<dbReference type="SUPFAM" id="SSF56219">
    <property type="entry name" value="DNase I-like"/>
    <property type="match status" value="1"/>
</dbReference>
<protein>
    <submittedName>
        <fullName evidence="4">Uncharacterized protein</fullName>
    </submittedName>
</protein>
<dbReference type="Pfam" id="PF13966">
    <property type="entry name" value="zf-RVT"/>
    <property type="match status" value="1"/>
</dbReference>
<dbReference type="GO" id="GO:0003824">
    <property type="term" value="F:catalytic activity"/>
    <property type="evidence" value="ECO:0007669"/>
    <property type="project" value="InterPro"/>
</dbReference>
<dbReference type="InterPro" id="IPR012677">
    <property type="entry name" value="Nucleotide-bd_a/b_plait_sf"/>
</dbReference>
<reference evidence="4" key="1">
    <citation type="submission" date="2019-09" db="EMBL/GenBank/DDBJ databases">
        <title>Draft genome information of white flower Hibiscus syriacus.</title>
        <authorList>
            <person name="Kim Y.-M."/>
        </authorList>
    </citation>
    <scope>NUCLEOTIDE SEQUENCE [LARGE SCALE GENOMIC DNA]</scope>
    <source>
        <strain evidence="4">YM2019G1</strain>
    </source>
</reference>
<dbReference type="InterPro" id="IPR035979">
    <property type="entry name" value="RBD_domain_sf"/>
</dbReference>
<evidence type="ECO:0000313" key="5">
    <source>
        <dbReference type="Proteomes" id="UP000436088"/>
    </source>
</evidence>
<keyword evidence="1" id="KW-0694">RNA-binding</keyword>
<dbReference type="PANTHER" id="PTHR33116:SF75">
    <property type="entry name" value="RIBONUCLEASE H PROTEIN"/>
    <property type="match status" value="1"/>
</dbReference>
<accession>A0A6A2XZ15</accession>
<dbReference type="PROSITE" id="PS50878">
    <property type="entry name" value="RT_POL"/>
    <property type="match status" value="1"/>
</dbReference>
<dbReference type="Pfam" id="PF00078">
    <property type="entry name" value="RVT_1"/>
    <property type="match status" value="1"/>
</dbReference>
<name>A0A6A2XZ15_HIBSY</name>
<dbReference type="InterPro" id="IPR043502">
    <property type="entry name" value="DNA/RNA_pol_sf"/>
</dbReference>
<dbReference type="InterPro" id="IPR000504">
    <property type="entry name" value="RRM_dom"/>
</dbReference>
<dbReference type="Gene3D" id="3.30.70.330">
    <property type="match status" value="1"/>
</dbReference>
<evidence type="ECO:0000259" key="2">
    <source>
        <dbReference type="PROSITE" id="PS50102"/>
    </source>
</evidence>
<dbReference type="InterPro" id="IPR036691">
    <property type="entry name" value="Endo/exonu/phosph_ase_sf"/>
</dbReference>
<dbReference type="EMBL" id="VEPZ02001661">
    <property type="protein sequence ID" value="KAE8664069.1"/>
    <property type="molecule type" value="Genomic_DNA"/>
</dbReference>
<sequence>MRADRSLLTHTVFVNFVSKRIHPATLKEAFMEYGVVVDVFIAYRSRRRLYAGSTFAFVRYRRKNKASAAVRRADGRLMDGYRIKVVHEKSSEQISNRYESGKEVKRVWKPALRDSRSYKDTLGGRKDAGLPQDQAKAFQHSGIVASGAVIHVNISDDSSLSLNQDKLAPNSNITVPKYELRWRESCLVGKIKKMYNEDIILTAFMAEGFDVRVSIWQEALVVIQFKGTLERKACWDSRDEWLRTWFDELEFLEGYEQSLKRKIWVILIDVPLLVWSNKFFNELGNLWGSVVSIHEETRNRIRFDEAKILLEVQCASAVPDRCSVLINGRVFSIKILTEVHEEERVFIDGTKPGGGMVAPADDGAARFPRLLDGAAAVDGLEAGCMGDSLLEIQSKMCEHSFMKSRSTHVVSAVGIVEAVGDELHEVPIMSNDGPLNVLVDDSIGFVDINRESAQLGVSNSVSNSSRLLEVPIIEASSIQGYVGGIRVFPSPVDRDTVSPSSDGIFKSVVGKAARGASKNSISEKGGQVLFSAQSLKKKKSVKGRRKRKIFGSSQIRIGSTVEEFLVQPSRNDIEAEACLAVADTLGVQFGASRERVLMDFGLSVLSWNVRGLGKAEKIRAVSRVINSNKARVVLLQESKVVNLPVGVERRLKGRFVSELVCAPAEGASGGLKSLWDRDFFKVNCSNVYKRFIVLKGLIVHLNLEIGIINVYGPNTHGERVSFFDQLNLIIENLKVPIIVGGDFNIVRSDLEITGVHNISCSTLVFEDFISKWDLVDIPISGSVFTWFRGGLSTAASRLDRFLISADIVCLSPTLVQATLHRGLSDHNPILLCEGKLKKACRPFKWFNHWADDPSLADKIRMFFGANHGQDLSHVLLLTKKVTKDWVEARRNSKSDPVVEYEKKIDSLEKLCLVNPTDKATQAEIISVRAKLWAEYRKTEREWLQKSRLKWFKEGDKNTKKFHLTAVLRGRTNQISKLKVHDSVFKNQSGIQHAFVNHFRSCYNEVNTIPLKKFDIPFKRINFSSSRWIERPFSEEEVWFSILSSDGSRAPGPDGFSLDFFKKFWMYVKSNVMKFLDDFYWGKISDFSFNKSFITLIPKKLQAVYPEDFRPISLVGSIYKIVARVLAKRMAACINEVIGENQFAFLAGKQILDCSLIANEVVDELKKNKSEAVMVKADFSKAYDTVDWDFMNFILKKMGFGKRWRKWIHLCISTPKIAVLVNGCRSQYFSIKRGLRQGCPLSPFLFNVVGEALSGLLKKAVALDVCRGVHIGRSNVGVSHIQFADDLILFSEANEDKILNLFHVLRIFEVVAGLKLNLQKTKLFGINVVDERIKGWAISLRCDSARLPTLYLGLPLGYRKNRKMMWQPIVEKVRSRLQSWKGNLLSFGGRITLIKSVLINLPVYYMSLFSMPKSIADMINKCISSFLWNVKADRGIHWIKWDMVCGPKSHGGLGFFDVKVRNRALLNKWIWRFSEDTESLWKKIIVAKYNYDPLAILPKGISARSSNGLWKEIVCSVISNEEDFLLDVRCVMGNGVRINFWSDFWTGVRSLKEAFPRIYGLVTNKQGKISEFGSWVNGLWSWNIELRRELFSWEIPSWNRFNQVINSGVSTFPGVDSLKWPGASNGIYNSRDFCIKLASVGKLQDPLWYKVWNKFVPPKVAAFVWKAMYSRLPVASELMKRGVNASVQPLCLFCKEHQEDVSHVLCHCSVVWQVWQRWCYLWRVRIIFPIDVRQLLQVWSSQFIRRKVRNLWHLGFFGLIWQIWLCRNKSRFNGASFTVDQLFNLVLLQVGFWGNVLWPTLVPQVLDFVRCPDAIIFGCG</sequence>
<comment type="caution">
    <text evidence="4">The sequence shown here is derived from an EMBL/GenBank/DDBJ whole genome shotgun (WGS) entry which is preliminary data.</text>
</comment>
<dbReference type="Pfam" id="PF00076">
    <property type="entry name" value="RRM_1"/>
    <property type="match status" value="1"/>
</dbReference>
<feature type="domain" description="Reverse transcriptase" evidence="3">
    <location>
        <begin position="1077"/>
        <end position="1355"/>
    </location>
</feature>
<dbReference type="SUPFAM" id="SSF54928">
    <property type="entry name" value="RNA-binding domain, RBD"/>
    <property type="match status" value="1"/>
</dbReference>
<dbReference type="PROSITE" id="PS50102">
    <property type="entry name" value="RRM"/>
    <property type="match status" value="1"/>
</dbReference>
<proteinExistence type="predicted"/>
<dbReference type="InterPro" id="IPR026960">
    <property type="entry name" value="RVT-Znf"/>
</dbReference>
<dbReference type="InterPro" id="IPR000477">
    <property type="entry name" value="RT_dom"/>
</dbReference>
<dbReference type="Pfam" id="PF03372">
    <property type="entry name" value="Exo_endo_phos"/>
    <property type="match status" value="1"/>
</dbReference>
<feature type="domain" description="RRM" evidence="2">
    <location>
        <begin position="10"/>
        <end position="90"/>
    </location>
</feature>
<dbReference type="CDD" id="cd01650">
    <property type="entry name" value="RT_nLTR_like"/>
    <property type="match status" value="1"/>
</dbReference>
<evidence type="ECO:0000256" key="1">
    <source>
        <dbReference type="PROSITE-ProRule" id="PRU00176"/>
    </source>
</evidence>
<organism evidence="4 5">
    <name type="scientific">Hibiscus syriacus</name>
    <name type="common">Rose of Sharon</name>
    <dbReference type="NCBI Taxonomy" id="106335"/>
    <lineage>
        <taxon>Eukaryota</taxon>
        <taxon>Viridiplantae</taxon>
        <taxon>Streptophyta</taxon>
        <taxon>Embryophyta</taxon>
        <taxon>Tracheophyta</taxon>
        <taxon>Spermatophyta</taxon>
        <taxon>Magnoliopsida</taxon>
        <taxon>eudicotyledons</taxon>
        <taxon>Gunneridae</taxon>
        <taxon>Pentapetalae</taxon>
        <taxon>rosids</taxon>
        <taxon>malvids</taxon>
        <taxon>Malvales</taxon>
        <taxon>Malvaceae</taxon>
        <taxon>Malvoideae</taxon>
        <taxon>Hibiscus</taxon>
    </lineage>
</organism>
<keyword evidence="5" id="KW-1185">Reference proteome</keyword>
<evidence type="ECO:0000259" key="3">
    <source>
        <dbReference type="PROSITE" id="PS50878"/>
    </source>
</evidence>
<dbReference type="InterPro" id="IPR005135">
    <property type="entry name" value="Endo/exonuclease/phosphatase"/>
</dbReference>
<gene>
    <name evidence="4" type="ORF">F3Y22_tig00112857pilonHSYRG00229</name>
</gene>